<dbReference type="NCBIfam" id="TIGR03188">
    <property type="entry name" value="histidine_hisI"/>
    <property type="match status" value="1"/>
</dbReference>
<dbReference type="AlphaFoldDB" id="A0A193LG52"/>
<dbReference type="STRING" id="1548547.BA177_09720"/>
<dbReference type="Pfam" id="PF01503">
    <property type="entry name" value="PRA-PH"/>
    <property type="match status" value="1"/>
</dbReference>
<name>A0A193LG52_9GAMM</name>
<keyword evidence="9 10" id="KW-0368">Histidine biosynthesis</keyword>
<keyword evidence="8 10" id="KW-0067">ATP-binding</keyword>
<gene>
    <name evidence="10" type="primary">hisE</name>
    <name evidence="11" type="ORF">BA177_09720</name>
</gene>
<dbReference type="GO" id="GO:0005524">
    <property type="term" value="F:ATP binding"/>
    <property type="evidence" value="ECO:0007669"/>
    <property type="project" value="UniProtKB-KW"/>
</dbReference>
<dbReference type="PANTHER" id="PTHR42945:SF9">
    <property type="entry name" value="HISTIDINE BIOSYNTHESIS BIFUNCTIONAL PROTEIN HISIE"/>
    <property type="match status" value="1"/>
</dbReference>
<evidence type="ECO:0000313" key="11">
    <source>
        <dbReference type="EMBL" id="ANO51443.1"/>
    </source>
</evidence>
<proteinExistence type="inferred from homology"/>
<evidence type="ECO:0000256" key="9">
    <source>
        <dbReference type="ARBA" id="ARBA00023102"/>
    </source>
</evidence>
<evidence type="ECO:0000256" key="10">
    <source>
        <dbReference type="HAMAP-Rule" id="MF_01020"/>
    </source>
</evidence>
<dbReference type="Proteomes" id="UP000092695">
    <property type="component" value="Chromosome"/>
</dbReference>
<comment type="catalytic activity">
    <reaction evidence="1 10">
        <text>1-(5-phospho-beta-D-ribosyl)-ATP + H2O = 1-(5-phospho-beta-D-ribosyl)-5'-AMP + diphosphate + H(+)</text>
        <dbReference type="Rhea" id="RHEA:22828"/>
        <dbReference type="ChEBI" id="CHEBI:15377"/>
        <dbReference type="ChEBI" id="CHEBI:15378"/>
        <dbReference type="ChEBI" id="CHEBI:33019"/>
        <dbReference type="ChEBI" id="CHEBI:59457"/>
        <dbReference type="ChEBI" id="CHEBI:73183"/>
        <dbReference type="EC" id="3.6.1.31"/>
    </reaction>
</comment>
<comment type="pathway">
    <text evidence="3 10">Amino-acid biosynthesis; L-histidine biosynthesis; L-histidine from 5-phospho-alpha-D-ribose 1-diphosphate: step 2/9.</text>
</comment>
<evidence type="ECO:0000256" key="1">
    <source>
        <dbReference type="ARBA" id="ARBA00001460"/>
    </source>
</evidence>
<evidence type="ECO:0000313" key="12">
    <source>
        <dbReference type="Proteomes" id="UP000092695"/>
    </source>
</evidence>
<dbReference type="Gene3D" id="1.10.287.1080">
    <property type="entry name" value="MazG-like"/>
    <property type="match status" value="1"/>
</dbReference>
<keyword evidence="5 10" id="KW-0028">Amino-acid biosynthesis</keyword>
<evidence type="ECO:0000256" key="2">
    <source>
        <dbReference type="ARBA" id="ARBA00004496"/>
    </source>
</evidence>
<dbReference type="InterPro" id="IPR008179">
    <property type="entry name" value="HisE"/>
</dbReference>
<dbReference type="EMBL" id="CP016268">
    <property type="protein sequence ID" value="ANO51443.1"/>
    <property type="molecule type" value="Genomic_DNA"/>
</dbReference>
<evidence type="ECO:0000256" key="7">
    <source>
        <dbReference type="ARBA" id="ARBA00022801"/>
    </source>
</evidence>
<dbReference type="HAMAP" id="MF_01020">
    <property type="entry name" value="HisE"/>
    <property type="match status" value="1"/>
</dbReference>
<dbReference type="GO" id="GO:0000105">
    <property type="term" value="P:L-histidine biosynthetic process"/>
    <property type="evidence" value="ECO:0007669"/>
    <property type="project" value="UniProtKB-UniRule"/>
</dbReference>
<sequence>MSSNTIDFLNTLEGVIRERATQPANDSYTAKLLAAGTRRIAQKVGEEGVEVALAATAGERAELLEETADLLYHLLVLLADSGVRLSDAVAILEARHGR</sequence>
<dbReference type="GO" id="GO:0004636">
    <property type="term" value="F:phosphoribosyl-ATP diphosphatase activity"/>
    <property type="evidence" value="ECO:0007669"/>
    <property type="project" value="UniProtKB-UniRule"/>
</dbReference>
<evidence type="ECO:0000256" key="3">
    <source>
        <dbReference type="ARBA" id="ARBA00005204"/>
    </source>
</evidence>
<evidence type="ECO:0000256" key="8">
    <source>
        <dbReference type="ARBA" id="ARBA00022840"/>
    </source>
</evidence>
<reference evidence="11 12" key="1">
    <citation type="submission" date="2016-06" db="EMBL/GenBank/DDBJ databases">
        <title>Complete genome sequence of a deep-branching marine Gamma Proteobacterium Woeseia oceani type strain XK5.</title>
        <authorList>
            <person name="Mu D."/>
            <person name="Du Z."/>
        </authorList>
    </citation>
    <scope>NUCLEOTIDE SEQUENCE [LARGE SCALE GENOMIC DNA]</scope>
    <source>
        <strain evidence="11 12">XK5</strain>
    </source>
</reference>
<dbReference type="SUPFAM" id="SSF101386">
    <property type="entry name" value="all-alpha NTP pyrophosphatases"/>
    <property type="match status" value="1"/>
</dbReference>
<evidence type="ECO:0000256" key="5">
    <source>
        <dbReference type="ARBA" id="ARBA00022605"/>
    </source>
</evidence>
<evidence type="ECO:0000256" key="6">
    <source>
        <dbReference type="ARBA" id="ARBA00022741"/>
    </source>
</evidence>
<keyword evidence="6 10" id="KW-0547">Nucleotide-binding</keyword>
<dbReference type="GO" id="GO:0005737">
    <property type="term" value="C:cytoplasm"/>
    <property type="evidence" value="ECO:0007669"/>
    <property type="project" value="UniProtKB-SubCell"/>
</dbReference>
<protein>
    <recommendedName>
        <fullName evidence="10">Phosphoribosyl-ATP pyrophosphatase</fullName>
        <shortName evidence="10">PRA-PH</shortName>
        <ecNumber evidence="10">3.6.1.31</ecNumber>
    </recommendedName>
</protein>
<dbReference type="RefSeq" id="WP_068615783.1">
    <property type="nucleotide sequence ID" value="NZ_CP016268.1"/>
</dbReference>
<dbReference type="PANTHER" id="PTHR42945">
    <property type="entry name" value="HISTIDINE BIOSYNTHESIS BIFUNCTIONAL PROTEIN"/>
    <property type="match status" value="1"/>
</dbReference>
<dbReference type="UniPathway" id="UPA00031">
    <property type="reaction ID" value="UER00007"/>
</dbReference>
<dbReference type="FunFam" id="1.10.287.1080:FF:000002">
    <property type="entry name" value="Histidine biosynthesis bifunctional protein HisIE"/>
    <property type="match status" value="1"/>
</dbReference>
<organism evidence="11 12">
    <name type="scientific">Woeseia oceani</name>
    <dbReference type="NCBI Taxonomy" id="1548547"/>
    <lineage>
        <taxon>Bacteria</taxon>
        <taxon>Pseudomonadati</taxon>
        <taxon>Pseudomonadota</taxon>
        <taxon>Gammaproteobacteria</taxon>
        <taxon>Woeseiales</taxon>
        <taxon>Woeseiaceae</taxon>
        <taxon>Woeseia</taxon>
    </lineage>
</organism>
<comment type="similarity">
    <text evidence="10">Belongs to the PRA-PH family.</text>
</comment>
<dbReference type="KEGG" id="woc:BA177_09720"/>
<dbReference type="EC" id="3.6.1.31" evidence="10"/>
<evidence type="ECO:0000256" key="4">
    <source>
        <dbReference type="ARBA" id="ARBA00022490"/>
    </source>
</evidence>
<comment type="subcellular location">
    <subcellularLocation>
        <location evidence="2 10">Cytoplasm</location>
    </subcellularLocation>
</comment>
<dbReference type="CDD" id="cd11534">
    <property type="entry name" value="NTP-PPase_HisIE_like"/>
    <property type="match status" value="1"/>
</dbReference>
<keyword evidence="12" id="KW-1185">Reference proteome</keyword>
<dbReference type="InterPro" id="IPR021130">
    <property type="entry name" value="PRib-ATP_PPHydrolase-like"/>
</dbReference>
<keyword evidence="4 10" id="KW-0963">Cytoplasm</keyword>
<keyword evidence="7 10" id="KW-0378">Hydrolase</keyword>
<accession>A0A193LG52</accession>